<dbReference type="GO" id="GO:0006559">
    <property type="term" value="P:L-phenylalanine catabolic process"/>
    <property type="evidence" value="ECO:0007669"/>
    <property type="project" value="TreeGrafter"/>
</dbReference>
<feature type="domain" description="GST N-terminal" evidence="2">
    <location>
        <begin position="2"/>
        <end position="84"/>
    </location>
</feature>
<sequence length="232" mass="26019">MYQLHIANKNYSSWSLRPWLLLSELGIPFEEHLVTFAQGNGASWQAFRAFSPSGKVPCLHDGERVVWDSLAIAEYLAERHMDVWPSDPDARAWARCAAAEMHAGFAALRNRCGMNCGLRIRLPDELPAALQVDIARIDELWSEGLARFGGPFLAGAKFGAVDAFFAPVAFRIQSYGLQLGAPSSDYAQRLLALPGMRRWYDAALQESWRDEEHEREARQSGTVWQDLRVPAS</sequence>
<dbReference type="InterPro" id="IPR036249">
    <property type="entry name" value="Thioredoxin-like_sf"/>
</dbReference>
<dbReference type="PANTHER" id="PTHR42673:SF4">
    <property type="entry name" value="MALEYLACETOACETATE ISOMERASE"/>
    <property type="match status" value="1"/>
</dbReference>
<dbReference type="Pfam" id="PF13409">
    <property type="entry name" value="GST_N_2"/>
    <property type="match status" value="1"/>
</dbReference>
<dbReference type="EMBL" id="CP157948">
    <property type="protein sequence ID" value="XBS90406.1"/>
    <property type="molecule type" value="Genomic_DNA"/>
</dbReference>
<protein>
    <submittedName>
        <fullName evidence="3">Glutathione S-transferase family protein</fullName>
    </submittedName>
</protein>
<dbReference type="CDD" id="cd03194">
    <property type="entry name" value="GST_C_3"/>
    <property type="match status" value="1"/>
</dbReference>
<accession>A0AAU7QLM7</accession>
<dbReference type="SFLD" id="SFLDG00358">
    <property type="entry name" value="Main_(cytGST)"/>
    <property type="match status" value="1"/>
</dbReference>
<dbReference type="PROSITE" id="PS50404">
    <property type="entry name" value="GST_NTER"/>
    <property type="match status" value="1"/>
</dbReference>
<dbReference type="SUPFAM" id="SSF47616">
    <property type="entry name" value="GST C-terminal domain-like"/>
    <property type="match status" value="1"/>
</dbReference>
<dbReference type="Pfam" id="PF13410">
    <property type="entry name" value="GST_C_2"/>
    <property type="match status" value="1"/>
</dbReference>
<reference evidence="3" key="1">
    <citation type="submission" date="2024-06" db="EMBL/GenBank/DDBJ databases">
        <authorList>
            <person name="Sun Y."/>
        </authorList>
    </citation>
    <scope>NUCLEOTIDE SEQUENCE</scope>
    <source>
        <strain evidence="3">IGA1.0</strain>
    </source>
</reference>
<dbReference type="PANTHER" id="PTHR42673">
    <property type="entry name" value="MALEYLACETOACETATE ISOMERASE"/>
    <property type="match status" value="1"/>
</dbReference>
<feature type="region of interest" description="Disordered" evidence="1">
    <location>
        <begin position="211"/>
        <end position="232"/>
    </location>
</feature>
<evidence type="ECO:0000259" key="2">
    <source>
        <dbReference type="PROSITE" id="PS50404"/>
    </source>
</evidence>
<dbReference type="InterPro" id="IPR004045">
    <property type="entry name" value="Glutathione_S-Trfase_N"/>
</dbReference>
<organism evidence="3">
    <name type="scientific">Rhodanobacter sp. IGA1.0</name>
    <dbReference type="NCBI Taxonomy" id="3158582"/>
    <lineage>
        <taxon>Bacteria</taxon>
        <taxon>Pseudomonadati</taxon>
        <taxon>Pseudomonadota</taxon>
        <taxon>Gammaproteobacteria</taxon>
        <taxon>Lysobacterales</taxon>
        <taxon>Rhodanobacteraceae</taxon>
        <taxon>Rhodanobacter</taxon>
    </lineage>
</organism>
<dbReference type="GO" id="GO:0004364">
    <property type="term" value="F:glutathione transferase activity"/>
    <property type="evidence" value="ECO:0007669"/>
    <property type="project" value="TreeGrafter"/>
</dbReference>
<dbReference type="SUPFAM" id="SSF52833">
    <property type="entry name" value="Thioredoxin-like"/>
    <property type="match status" value="1"/>
</dbReference>
<dbReference type="SFLD" id="SFLDS00019">
    <property type="entry name" value="Glutathione_Transferase_(cytos"/>
    <property type="match status" value="1"/>
</dbReference>
<evidence type="ECO:0000313" key="3">
    <source>
        <dbReference type="EMBL" id="XBS90406.1"/>
    </source>
</evidence>
<evidence type="ECO:0000256" key="1">
    <source>
        <dbReference type="SAM" id="MobiDB-lite"/>
    </source>
</evidence>
<dbReference type="InterPro" id="IPR036282">
    <property type="entry name" value="Glutathione-S-Trfase_C_sf"/>
</dbReference>
<dbReference type="Gene3D" id="1.20.1050.10">
    <property type="match status" value="1"/>
</dbReference>
<gene>
    <name evidence="3" type="ORF">ABNK63_01835</name>
</gene>
<dbReference type="InterPro" id="IPR040079">
    <property type="entry name" value="Glutathione_S-Trfase"/>
</dbReference>
<name>A0AAU7QLM7_9GAMM</name>
<dbReference type="GO" id="GO:0016034">
    <property type="term" value="F:maleylacetoacetate isomerase activity"/>
    <property type="evidence" value="ECO:0007669"/>
    <property type="project" value="TreeGrafter"/>
</dbReference>
<dbReference type="RefSeq" id="WP_350016530.1">
    <property type="nucleotide sequence ID" value="NZ_CP157948.1"/>
</dbReference>
<dbReference type="GO" id="GO:0006749">
    <property type="term" value="P:glutathione metabolic process"/>
    <property type="evidence" value="ECO:0007669"/>
    <property type="project" value="TreeGrafter"/>
</dbReference>
<proteinExistence type="predicted"/>
<dbReference type="AlphaFoldDB" id="A0AAU7QLM7"/>
<dbReference type="CDD" id="cd03043">
    <property type="entry name" value="GST_N_1"/>
    <property type="match status" value="1"/>
</dbReference>
<dbReference type="Gene3D" id="3.40.30.10">
    <property type="entry name" value="Glutaredoxin"/>
    <property type="match status" value="1"/>
</dbReference>